<dbReference type="PANTHER" id="PTHR33048:SF47">
    <property type="entry name" value="INTEGRAL MEMBRANE PROTEIN-RELATED"/>
    <property type="match status" value="1"/>
</dbReference>
<keyword evidence="3 7" id="KW-1133">Transmembrane helix</keyword>
<accession>A0A6A5WTP9</accession>
<dbReference type="Pfam" id="PF20684">
    <property type="entry name" value="Fung_rhodopsin"/>
    <property type="match status" value="1"/>
</dbReference>
<dbReference type="AlphaFoldDB" id="A0A6A5WTP9"/>
<reference evidence="9" key="1">
    <citation type="journal article" date="2020" name="Stud. Mycol.">
        <title>101 Dothideomycetes genomes: a test case for predicting lifestyles and emergence of pathogens.</title>
        <authorList>
            <person name="Haridas S."/>
            <person name="Albert R."/>
            <person name="Binder M."/>
            <person name="Bloem J."/>
            <person name="Labutti K."/>
            <person name="Salamov A."/>
            <person name="Andreopoulos B."/>
            <person name="Baker S."/>
            <person name="Barry K."/>
            <person name="Bills G."/>
            <person name="Bluhm B."/>
            <person name="Cannon C."/>
            <person name="Castanera R."/>
            <person name="Culley D."/>
            <person name="Daum C."/>
            <person name="Ezra D."/>
            <person name="Gonzalez J."/>
            <person name="Henrissat B."/>
            <person name="Kuo A."/>
            <person name="Liang C."/>
            <person name="Lipzen A."/>
            <person name="Lutzoni F."/>
            <person name="Magnuson J."/>
            <person name="Mondo S."/>
            <person name="Nolan M."/>
            <person name="Ohm R."/>
            <person name="Pangilinan J."/>
            <person name="Park H.-J."/>
            <person name="Ramirez L."/>
            <person name="Alfaro M."/>
            <person name="Sun H."/>
            <person name="Tritt A."/>
            <person name="Yoshinaga Y."/>
            <person name="Zwiers L.-H."/>
            <person name="Turgeon B."/>
            <person name="Goodwin S."/>
            <person name="Spatafora J."/>
            <person name="Crous P."/>
            <person name="Grigoriev I."/>
        </authorList>
    </citation>
    <scope>NUCLEOTIDE SEQUENCE</scope>
    <source>
        <strain evidence="9">CBS 123094</strain>
    </source>
</reference>
<comment type="similarity">
    <text evidence="5">Belongs to the SAT4 family.</text>
</comment>
<feature type="compositionally biased region" description="Low complexity" evidence="6">
    <location>
        <begin position="295"/>
        <end position="307"/>
    </location>
</feature>
<dbReference type="InterPro" id="IPR052337">
    <property type="entry name" value="SAT4-like"/>
</dbReference>
<evidence type="ECO:0000313" key="9">
    <source>
        <dbReference type="EMBL" id="KAF2004139.1"/>
    </source>
</evidence>
<feature type="transmembrane region" description="Helical" evidence="7">
    <location>
        <begin position="133"/>
        <end position="154"/>
    </location>
</feature>
<gene>
    <name evidence="9" type="ORF">P154DRAFT_560937</name>
</gene>
<name>A0A6A5WTP9_9PLEO</name>
<dbReference type="EMBL" id="ML977569">
    <property type="protein sequence ID" value="KAF2004139.1"/>
    <property type="molecule type" value="Genomic_DNA"/>
</dbReference>
<protein>
    <recommendedName>
        <fullName evidence="8">Rhodopsin domain-containing protein</fullName>
    </recommendedName>
</protein>
<evidence type="ECO:0000256" key="1">
    <source>
        <dbReference type="ARBA" id="ARBA00004141"/>
    </source>
</evidence>
<dbReference type="GO" id="GO:0016020">
    <property type="term" value="C:membrane"/>
    <property type="evidence" value="ECO:0007669"/>
    <property type="project" value="UniProtKB-SubCell"/>
</dbReference>
<feature type="transmembrane region" description="Helical" evidence="7">
    <location>
        <begin position="53"/>
        <end position="71"/>
    </location>
</feature>
<feature type="transmembrane region" description="Helical" evidence="7">
    <location>
        <begin position="24"/>
        <end position="41"/>
    </location>
</feature>
<evidence type="ECO:0000256" key="7">
    <source>
        <dbReference type="SAM" id="Phobius"/>
    </source>
</evidence>
<sequence length="335" mass="37843">MYLQTHVESREVHISGHDEKLTEFSILLVATTASLAMRFWARKRSAQRFMWDDWLALAAWVLFAAYVSTLLRAADEGLNVTEPKKMKLMDLIYALKLVYVGSLLSAGIITFARLSVICLYFRIFGLYKTFTRALWINGVFTVIWGITCVFLLIFRCTPIEHAWNVLKPGTCIDINLLLVILESLNLTMDISLLLLPIMRIRTLQLSIRDRLGLCIVFLTGAFVCVTSILRIVFCYHLDPTQSTFWLVLQLAFAVICSNLPTLRSFLPKRATIPKPVRSLMTWRSQQDPVEDSGKSSKGSDTSGGDMSTGEKEGLSTVHIMAGHLNEEGRWKVSNV</sequence>
<dbReference type="Proteomes" id="UP000799779">
    <property type="component" value="Unassembled WGS sequence"/>
</dbReference>
<evidence type="ECO:0000256" key="3">
    <source>
        <dbReference type="ARBA" id="ARBA00022989"/>
    </source>
</evidence>
<dbReference type="OrthoDB" id="5378633at2759"/>
<proteinExistence type="inferred from homology"/>
<feature type="transmembrane region" description="Helical" evidence="7">
    <location>
        <begin position="174"/>
        <end position="198"/>
    </location>
</feature>
<comment type="subcellular location">
    <subcellularLocation>
        <location evidence="1">Membrane</location>
        <topology evidence="1">Multi-pass membrane protein</topology>
    </subcellularLocation>
</comment>
<feature type="transmembrane region" description="Helical" evidence="7">
    <location>
        <begin position="91"/>
        <end position="121"/>
    </location>
</feature>
<organism evidence="9 10">
    <name type="scientific">Amniculicola lignicola CBS 123094</name>
    <dbReference type="NCBI Taxonomy" id="1392246"/>
    <lineage>
        <taxon>Eukaryota</taxon>
        <taxon>Fungi</taxon>
        <taxon>Dikarya</taxon>
        <taxon>Ascomycota</taxon>
        <taxon>Pezizomycotina</taxon>
        <taxon>Dothideomycetes</taxon>
        <taxon>Pleosporomycetidae</taxon>
        <taxon>Pleosporales</taxon>
        <taxon>Amniculicolaceae</taxon>
        <taxon>Amniculicola</taxon>
    </lineage>
</organism>
<evidence type="ECO:0000259" key="8">
    <source>
        <dbReference type="Pfam" id="PF20684"/>
    </source>
</evidence>
<evidence type="ECO:0000256" key="6">
    <source>
        <dbReference type="SAM" id="MobiDB-lite"/>
    </source>
</evidence>
<feature type="transmembrane region" description="Helical" evidence="7">
    <location>
        <begin position="210"/>
        <end position="232"/>
    </location>
</feature>
<dbReference type="PANTHER" id="PTHR33048">
    <property type="entry name" value="PTH11-LIKE INTEGRAL MEMBRANE PROTEIN (AFU_ORTHOLOGUE AFUA_5G11245)"/>
    <property type="match status" value="1"/>
</dbReference>
<keyword evidence="10" id="KW-1185">Reference proteome</keyword>
<evidence type="ECO:0000313" key="10">
    <source>
        <dbReference type="Proteomes" id="UP000799779"/>
    </source>
</evidence>
<evidence type="ECO:0000256" key="2">
    <source>
        <dbReference type="ARBA" id="ARBA00022692"/>
    </source>
</evidence>
<evidence type="ECO:0000256" key="4">
    <source>
        <dbReference type="ARBA" id="ARBA00023136"/>
    </source>
</evidence>
<feature type="region of interest" description="Disordered" evidence="6">
    <location>
        <begin position="281"/>
        <end position="311"/>
    </location>
</feature>
<evidence type="ECO:0000256" key="5">
    <source>
        <dbReference type="ARBA" id="ARBA00038359"/>
    </source>
</evidence>
<keyword evidence="2 7" id="KW-0812">Transmembrane</keyword>
<dbReference type="InterPro" id="IPR049326">
    <property type="entry name" value="Rhodopsin_dom_fungi"/>
</dbReference>
<keyword evidence="4 7" id="KW-0472">Membrane</keyword>
<feature type="domain" description="Rhodopsin" evidence="8">
    <location>
        <begin position="37"/>
        <end position="266"/>
    </location>
</feature>
<feature type="transmembrane region" description="Helical" evidence="7">
    <location>
        <begin position="244"/>
        <end position="262"/>
    </location>
</feature>